<dbReference type="Pfam" id="PF05130">
    <property type="entry name" value="FlgN"/>
    <property type="match status" value="1"/>
</dbReference>
<keyword evidence="5" id="KW-1185">Reference proteome</keyword>
<evidence type="ECO:0000313" key="4">
    <source>
        <dbReference type="EMBL" id="SFL22149.1"/>
    </source>
</evidence>
<dbReference type="InterPro" id="IPR036679">
    <property type="entry name" value="FlgN-like_sf"/>
</dbReference>
<evidence type="ECO:0000256" key="1">
    <source>
        <dbReference type="ARBA" id="ARBA00022795"/>
    </source>
</evidence>
<organism evidence="4 5">
    <name type="scientific">Halanaerobium salsuginis</name>
    <dbReference type="NCBI Taxonomy" id="29563"/>
    <lineage>
        <taxon>Bacteria</taxon>
        <taxon>Bacillati</taxon>
        <taxon>Bacillota</taxon>
        <taxon>Clostridia</taxon>
        <taxon>Halanaerobiales</taxon>
        <taxon>Halanaerobiaceae</taxon>
        <taxon>Halanaerobium</taxon>
    </lineage>
</organism>
<dbReference type="Proteomes" id="UP000199006">
    <property type="component" value="Unassembled WGS sequence"/>
</dbReference>
<dbReference type="GO" id="GO:0044780">
    <property type="term" value="P:bacterial-type flagellum assembly"/>
    <property type="evidence" value="ECO:0007669"/>
    <property type="project" value="InterPro"/>
</dbReference>
<sequence length="166" mass="19391">MNGALKKDLLNILAREKELYQRLFSIAETKKQALIDNDLNQIVKTVESDREVIKEIEAAEAERKAKIELIKTEFELELSKDSYSELIAHLPADWKNDLEPLRADLVELTDQFQQLNHQNELLLKQALELNKLSFETIMQKIKDQDSTYSQQDKNKKEQPRIINRQG</sequence>
<feature type="coiled-coil region" evidence="2">
    <location>
        <begin position="98"/>
        <end position="125"/>
    </location>
</feature>
<accession>A0A1I4FXC6</accession>
<dbReference type="OrthoDB" id="2112181at2"/>
<dbReference type="InterPro" id="IPR007809">
    <property type="entry name" value="FlgN-like"/>
</dbReference>
<dbReference type="SUPFAM" id="SSF140566">
    <property type="entry name" value="FlgN-like"/>
    <property type="match status" value="1"/>
</dbReference>
<feature type="region of interest" description="Disordered" evidence="3">
    <location>
        <begin position="143"/>
        <end position="166"/>
    </location>
</feature>
<evidence type="ECO:0000256" key="2">
    <source>
        <dbReference type="SAM" id="Coils"/>
    </source>
</evidence>
<proteinExistence type="predicted"/>
<dbReference type="EMBL" id="FOTI01000004">
    <property type="protein sequence ID" value="SFL22149.1"/>
    <property type="molecule type" value="Genomic_DNA"/>
</dbReference>
<dbReference type="Gene3D" id="1.20.58.300">
    <property type="entry name" value="FlgN-like"/>
    <property type="match status" value="1"/>
</dbReference>
<keyword evidence="1" id="KW-1005">Bacterial flagellum biogenesis</keyword>
<dbReference type="RefSeq" id="WP_089859230.1">
    <property type="nucleotide sequence ID" value="NZ_FOTI01000004.1"/>
</dbReference>
<keyword evidence="2" id="KW-0175">Coiled coil</keyword>
<evidence type="ECO:0000313" key="5">
    <source>
        <dbReference type="Proteomes" id="UP000199006"/>
    </source>
</evidence>
<reference evidence="4 5" key="1">
    <citation type="submission" date="2016-10" db="EMBL/GenBank/DDBJ databases">
        <authorList>
            <person name="de Groot N.N."/>
        </authorList>
    </citation>
    <scope>NUCLEOTIDE SEQUENCE [LARGE SCALE GENOMIC DNA]</scope>
    <source>
        <strain evidence="4 5">ATCC 51327</strain>
    </source>
</reference>
<gene>
    <name evidence="4" type="ORF">SAMN02983006_00525</name>
</gene>
<name>A0A1I4FXC6_9FIRM</name>
<dbReference type="AlphaFoldDB" id="A0A1I4FXC6"/>
<protein>
    <submittedName>
        <fullName evidence="4">FlgN protein</fullName>
    </submittedName>
</protein>
<evidence type="ECO:0000256" key="3">
    <source>
        <dbReference type="SAM" id="MobiDB-lite"/>
    </source>
</evidence>
<dbReference type="STRING" id="29563.SAMN02983006_00525"/>